<gene>
    <name evidence="2" type="ORF">QUF54_05170</name>
</gene>
<evidence type="ECO:0000259" key="1">
    <source>
        <dbReference type="Pfam" id="PF23265"/>
    </source>
</evidence>
<dbReference type="PANTHER" id="PTHR46333">
    <property type="entry name" value="CYTOKINESIS PROTEIN 3"/>
    <property type="match status" value="1"/>
</dbReference>
<reference evidence="2" key="1">
    <citation type="submission" date="2023-06" db="EMBL/GenBank/DDBJ databases">
        <title>Uncultivated large filamentous bacteria from sulfidic sediments reveal new species and different genomic features in energy metabolism and defense.</title>
        <authorList>
            <person name="Fonseca A."/>
        </authorList>
    </citation>
    <scope>NUCLEOTIDE SEQUENCE</scope>
    <source>
        <strain evidence="2">HSG4</strain>
    </source>
</reference>
<organism evidence="2 3">
    <name type="scientific">Candidatus Marithioploca araucensis</name>
    <dbReference type="NCBI Taxonomy" id="70273"/>
    <lineage>
        <taxon>Bacteria</taxon>
        <taxon>Pseudomonadati</taxon>
        <taxon>Pseudomonadota</taxon>
        <taxon>Gammaproteobacteria</taxon>
        <taxon>Thiotrichales</taxon>
        <taxon>Thiotrichaceae</taxon>
        <taxon>Candidatus Marithioploca</taxon>
    </lineage>
</organism>
<dbReference type="InterPro" id="IPR056564">
    <property type="entry name" value="Ig-like_KY"/>
</dbReference>
<protein>
    <recommendedName>
        <fullName evidence="1">KY-like immunoglobulin-like domain-containing protein</fullName>
    </recommendedName>
</protein>
<comment type="caution">
    <text evidence="2">The sequence shown here is derived from an EMBL/GenBank/DDBJ whole genome shotgun (WGS) entry which is preliminary data.</text>
</comment>
<dbReference type="PANTHER" id="PTHR46333:SF2">
    <property type="entry name" value="CYTOKINESIS PROTEIN 3"/>
    <property type="match status" value="1"/>
</dbReference>
<dbReference type="Pfam" id="PF23265">
    <property type="entry name" value="Ig-like_KY"/>
    <property type="match status" value="1"/>
</dbReference>
<accession>A0ABT7VT39</accession>
<dbReference type="EMBL" id="JAUCGM010000263">
    <property type="protein sequence ID" value="MDM8562726.1"/>
    <property type="molecule type" value="Genomic_DNA"/>
</dbReference>
<dbReference type="Proteomes" id="UP001171945">
    <property type="component" value="Unassembled WGS sequence"/>
</dbReference>
<evidence type="ECO:0000313" key="3">
    <source>
        <dbReference type="Proteomes" id="UP001171945"/>
    </source>
</evidence>
<name>A0ABT7VT39_9GAMM</name>
<proteinExistence type="predicted"/>
<sequence>DESHISIRKRVGQYEILTTFPRPGEYTLRLFTKRQNDNGAYRWALDYRIIASQSITTEEKAVSPEQIFFDTGLKVDSHPQRFIETEKEVMVTILAPENVLMSAILYQDQKRLDKSFTFVQKKGGKYEIHAVYPRPGNYILRLFTKHHNEEDYQQALDYNIKVNQGLSGNIGFPKTFVPFKEKKGYLYTPMQAHLKAGTTQKFKLAIEAADKVAVLIENKWHPLKKQGKLFEGNVTIGKGKFSVYAKWPGDRNYSSLLQYVAE</sequence>
<feature type="non-terminal residue" evidence="2">
    <location>
        <position position="1"/>
    </location>
</feature>
<evidence type="ECO:0000313" key="2">
    <source>
        <dbReference type="EMBL" id="MDM8562726.1"/>
    </source>
</evidence>
<keyword evidence="3" id="KW-1185">Reference proteome</keyword>
<dbReference type="InterPro" id="IPR052557">
    <property type="entry name" value="CAP/Cytokinesis_protein"/>
</dbReference>
<feature type="domain" description="KY-like immunoglobulin-like" evidence="1">
    <location>
        <begin position="66"/>
        <end position="164"/>
    </location>
</feature>